<comment type="caution">
    <text evidence="1">The sequence shown here is derived from an EMBL/GenBank/DDBJ whole genome shotgun (WGS) entry which is preliminary data.</text>
</comment>
<gene>
    <name evidence="1" type="ORF">LTR16_004478</name>
</gene>
<sequence length="348" mass="38190">MATWANGSKDAAFEKLYLVPGQRSLLGLKAVGGECHHLTILLDRSKTLPPGTVFRPGSDPQDIDVENPFSENFTLDSGSSHNDTQWPTLFTQTHNLQTLTISSPGDPTWPGLDPLSRTLVSIRTALESSHLLSLHTLRLRPIHASGLLHLRWAGLTAYTYAPSTASAVWQRLDTLEIQLLNPFVNARLSKPQRLAFRKVLHDYLRSFRRGLRVLRFHWIGGRGPNPLLLEAEGRRSAFSSPPVEWKELMEAWLGNVNVGLGVAAAVKKRARGLEKLMAFEDGVGSGGEDEPVAFDAGAGRWESIGLDGNDVQAAEALAGIRALAGDARASDVEELLRDRLRGEEWNST</sequence>
<protein>
    <submittedName>
        <fullName evidence="1">Uncharacterized protein</fullName>
    </submittedName>
</protein>
<accession>A0ABR0LXG7</accession>
<reference evidence="1 2" key="1">
    <citation type="submission" date="2023-08" db="EMBL/GenBank/DDBJ databases">
        <title>Black Yeasts Isolated from many extreme environments.</title>
        <authorList>
            <person name="Coleine C."/>
            <person name="Stajich J.E."/>
            <person name="Selbmann L."/>
        </authorList>
    </citation>
    <scope>NUCLEOTIDE SEQUENCE [LARGE SCALE GENOMIC DNA]</scope>
    <source>
        <strain evidence="1 2">CCFEE 536</strain>
    </source>
</reference>
<evidence type="ECO:0000313" key="1">
    <source>
        <dbReference type="EMBL" id="KAK5255898.1"/>
    </source>
</evidence>
<proteinExistence type="predicted"/>
<organism evidence="1 2">
    <name type="scientific">Cryomyces antarcticus</name>
    <dbReference type="NCBI Taxonomy" id="329879"/>
    <lineage>
        <taxon>Eukaryota</taxon>
        <taxon>Fungi</taxon>
        <taxon>Dikarya</taxon>
        <taxon>Ascomycota</taxon>
        <taxon>Pezizomycotina</taxon>
        <taxon>Dothideomycetes</taxon>
        <taxon>Dothideomycetes incertae sedis</taxon>
        <taxon>Cryomyces</taxon>
    </lineage>
</organism>
<dbReference type="Proteomes" id="UP001357485">
    <property type="component" value="Unassembled WGS sequence"/>
</dbReference>
<name>A0ABR0LXG7_9PEZI</name>
<dbReference type="EMBL" id="JAVRRA010008806">
    <property type="protein sequence ID" value="KAK5255898.1"/>
    <property type="molecule type" value="Genomic_DNA"/>
</dbReference>
<evidence type="ECO:0000313" key="2">
    <source>
        <dbReference type="Proteomes" id="UP001357485"/>
    </source>
</evidence>
<keyword evidence="2" id="KW-1185">Reference proteome</keyword>